<dbReference type="GO" id="GO:0005634">
    <property type="term" value="C:nucleus"/>
    <property type="evidence" value="ECO:0007669"/>
    <property type="project" value="UniProtKB-SubCell"/>
</dbReference>
<keyword evidence="6" id="KW-0539">Nucleus</keyword>
<proteinExistence type="predicted"/>
<dbReference type="SUPFAM" id="SSF82199">
    <property type="entry name" value="SET domain"/>
    <property type="match status" value="1"/>
</dbReference>
<evidence type="ECO:0000256" key="7">
    <source>
        <dbReference type="ARBA" id="ARBA00030096"/>
    </source>
</evidence>
<dbReference type="PIRSF" id="PIRSF011771">
    <property type="entry name" value="RMS1_SET"/>
    <property type="match status" value="1"/>
</dbReference>
<gene>
    <name evidence="10" type="ORF">CUNI_LOCUS1957</name>
</gene>
<name>A0A8S3YGW3_9EUPU</name>
<dbReference type="EMBL" id="CAJHNH020000249">
    <property type="protein sequence ID" value="CAG5116399.1"/>
    <property type="molecule type" value="Genomic_DNA"/>
</dbReference>
<dbReference type="InterPro" id="IPR036464">
    <property type="entry name" value="Rubisco_LSMT_subst-bd_sf"/>
</dbReference>
<evidence type="ECO:0000256" key="6">
    <source>
        <dbReference type="ARBA" id="ARBA00023242"/>
    </source>
</evidence>
<feature type="region of interest" description="Disordered" evidence="8">
    <location>
        <begin position="165"/>
        <end position="185"/>
    </location>
</feature>
<feature type="compositionally biased region" description="Acidic residues" evidence="8">
    <location>
        <begin position="172"/>
        <end position="182"/>
    </location>
</feature>
<dbReference type="InterPro" id="IPR015353">
    <property type="entry name" value="Rubisco_LSMT_subst-bd"/>
</dbReference>
<evidence type="ECO:0000256" key="2">
    <source>
        <dbReference type="ARBA" id="ARBA00016973"/>
    </source>
</evidence>
<evidence type="ECO:0000256" key="1">
    <source>
        <dbReference type="ARBA" id="ARBA00004123"/>
    </source>
</evidence>
<evidence type="ECO:0000256" key="3">
    <source>
        <dbReference type="ARBA" id="ARBA00022603"/>
    </source>
</evidence>
<keyword evidence="3" id="KW-0489">Methyltransferase</keyword>
<comment type="caution">
    <text evidence="10">The sequence shown here is derived from an EMBL/GenBank/DDBJ whole genome shotgun (WGS) entry which is preliminary data.</text>
</comment>
<dbReference type="Gene3D" id="3.90.1410.10">
    <property type="entry name" value="set domain protein methyltransferase, domain 1"/>
    <property type="match status" value="1"/>
</dbReference>
<dbReference type="InterPro" id="IPR046341">
    <property type="entry name" value="SET_dom_sf"/>
</dbReference>
<dbReference type="InterPro" id="IPR011383">
    <property type="entry name" value="N-lys_methylase_SETD6"/>
</dbReference>
<dbReference type="Pfam" id="PF00856">
    <property type="entry name" value="SET"/>
    <property type="match status" value="1"/>
</dbReference>
<dbReference type="PANTHER" id="PTHR13271:SF34">
    <property type="entry name" value="N-LYSINE METHYLTRANSFERASE SETD6"/>
    <property type="match status" value="1"/>
</dbReference>
<evidence type="ECO:0000313" key="11">
    <source>
        <dbReference type="Proteomes" id="UP000678393"/>
    </source>
</evidence>
<evidence type="ECO:0000256" key="5">
    <source>
        <dbReference type="ARBA" id="ARBA00022691"/>
    </source>
</evidence>
<dbReference type="InterPro" id="IPR001214">
    <property type="entry name" value="SET_dom"/>
</dbReference>
<dbReference type="SUPFAM" id="SSF81822">
    <property type="entry name" value="RuBisCo LSMT C-terminal, substrate-binding domain"/>
    <property type="match status" value="1"/>
</dbReference>
<keyword evidence="4" id="KW-0808">Transferase</keyword>
<comment type="subcellular location">
    <subcellularLocation>
        <location evidence="1">Nucleus</location>
    </subcellularLocation>
</comment>
<sequence>VRIGREGSCAQYGMVAAEDIAEGYCLFQVRRSSLLMPANTDIATLISKDQVKLSATNQWVPLLISLMYEQNCTSSRWRPYLDLVPDFEALDLPLFWESSEVEKYLKGTGVDLAVERDLRMIESDYNNLVLPFFQRHEDHIKLQRKDFEFFKKMVAFVMAYSFTEPQGGNQGGDDDDSEDEEGPVTSAPMMVPVADILNHVTNNNAKLTFGKEALKMVTTRAIKKGEEIYNTYGQVSNLHLMHMYGFAEPFPDNVNDVVEIPVTRLLAAAKESTGDSDTDLLDKKWKFLVETDVVADDDVIVLGQDGIITDDVCLETLKVLTMSGPQFADHVSKGGWSDAESESSSSSETGLDFAKIQQLDSRWKSLLKRMGELHLEGYPTSIEEDEMRMKSAASLQPRARYSLYVAHGQKMLLKSLLDSCGEIS</sequence>
<dbReference type="PROSITE" id="PS50280">
    <property type="entry name" value="SET"/>
    <property type="match status" value="1"/>
</dbReference>
<accession>A0A8S3YGW3</accession>
<dbReference type="FunFam" id="3.90.1410.10:FF:000007">
    <property type="entry name" value="Ribosomal lysine N-methyltransferase 4"/>
    <property type="match status" value="1"/>
</dbReference>
<dbReference type="Proteomes" id="UP000678393">
    <property type="component" value="Unassembled WGS sequence"/>
</dbReference>
<evidence type="ECO:0000259" key="9">
    <source>
        <dbReference type="PROSITE" id="PS50280"/>
    </source>
</evidence>
<protein>
    <recommendedName>
        <fullName evidence="2">N-lysine methyltransferase SETD6</fullName>
    </recommendedName>
    <alternativeName>
        <fullName evidence="7">SET domain-containing protein 6</fullName>
    </alternativeName>
</protein>
<dbReference type="PANTHER" id="PTHR13271">
    <property type="entry name" value="UNCHARACTERIZED PUTATIVE METHYLTRANSFERASE"/>
    <property type="match status" value="1"/>
</dbReference>
<dbReference type="InterPro" id="IPR050600">
    <property type="entry name" value="SETD3_SETD6_MTase"/>
</dbReference>
<dbReference type="AlphaFoldDB" id="A0A8S3YGW3"/>
<feature type="non-terminal residue" evidence="10">
    <location>
        <position position="424"/>
    </location>
</feature>
<dbReference type="GO" id="GO:0016279">
    <property type="term" value="F:protein-lysine N-methyltransferase activity"/>
    <property type="evidence" value="ECO:0007669"/>
    <property type="project" value="InterPro"/>
</dbReference>
<reference evidence="10" key="1">
    <citation type="submission" date="2021-04" db="EMBL/GenBank/DDBJ databases">
        <authorList>
            <consortium name="Molecular Ecology Group"/>
        </authorList>
    </citation>
    <scope>NUCLEOTIDE SEQUENCE</scope>
</reference>
<dbReference type="GO" id="GO:0032259">
    <property type="term" value="P:methylation"/>
    <property type="evidence" value="ECO:0007669"/>
    <property type="project" value="UniProtKB-KW"/>
</dbReference>
<keyword evidence="5" id="KW-0949">S-adenosyl-L-methionine</keyword>
<dbReference type="InterPro" id="IPR044430">
    <property type="entry name" value="SETD6_SET"/>
</dbReference>
<organism evidence="10 11">
    <name type="scientific">Candidula unifasciata</name>
    <dbReference type="NCBI Taxonomy" id="100452"/>
    <lineage>
        <taxon>Eukaryota</taxon>
        <taxon>Metazoa</taxon>
        <taxon>Spiralia</taxon>
        <taxon>Lophotrochozoa</taxon>
        <taxon>Mollusca</taxon>
        <taxon>Gastropoda</taxon>
        <taxon>Heterobranchia</taxon>
        <taxon>Euthyneura</taxon>
        <taxon>Panpulmonata</taxon>
        <taxon>Eupulmonata</taxon>
        <taxon>Stylommatophora</taxon>
        <taxon>Helicina</taxon>
        <taxon>Helicoidea</taxon>
        <taxon>Geomitridae</taxon>
        <taxon>Candidula</taxon>
    </lineage>
</organism>
<dbReference type="Pfam" id="PF09273">
    <property type="entry name" value="Rubis-subs-bind"/>
    <property type="match status" value="1"/>
</dbReference>
<dbReference type="OrthoDB" id="341421at2759"/>
<evidence type="ECO:0000313" key="10">
    <source>
        <dbReference type="EMBL" id="CAG5116399.1"/>
    </source>
</evidence>
<evidence type="ECO:0000256" key="8">
    <source>
        <dbReference type="SAM" id="MobiDB-lite"/>
    </source>
</evidence>
<keyword evidence="11" id="KW-1185">Reference proteome</keyword>
<evidence type="ECO:0000256" key="4">
    <source>
        <dbReference type="ARBA" id="ARBA00022679"/>
    </source>
</evidence>
<feature type="domain" description="SET" evidence="9">
    <location>
        <begin position="1"/>
        <end position="233"/>
    </location>
</feature>
<dbReference type="Gene3D" id="3.90.1420.10">
    <property type="entry name" value="Rubisco LSMT, substrate-binding domain"/>
    <property type="match status" value="1"/>
</dbReference>
<dbReference type="CDD" id="cd19178">
    <property type="entry name" value="SET_SETD6"/>
    <property type="match status" value="1"/>
</dbReference>